<keyword evidence="3" id="KW-1185">Reference proteome</keyword>
<dbReference type="Proteomes" id="UP000299102">
    <property type="component" value="Unassembled WGS sequence"/>
</dbReference>
<organism evidence="2 3">
    <name type="scientific">Eumeta variegata</name>
    <name type="common">Bagworm moth</name>
    <name type="synonym">Eumeta japonica</name>
    <dbReference type="NCBI Taxonomy" id="151549"/>
    <lineage>
        <taxon>Eukaryota</taxon>
        <taxon>Metazoa</taxon>
        <taxon>Ecdysozoa</taxon>
        <taxon>Arthropoda</taxon>
        <taxon>Hexapoda</taxon>
        <taxon>Insecta</taxon>
        <taxon>Pterygota</taxon>
        <taxon>Neoptera</taxon>
        <taxon>Endopterygota</taxon>
        <taxon>Lepidoptera</taxon>
        <taxon>Glossata</taxon>
        <taxon>Ditrysia</taxon>
        <taxon>Tineoidea</taxon>
        <taxon>Psychidae</taxon>
        <taxon>Oiketicinae</taxon>
        <taxon>Eumeta</taxon>
    </lineage>
</organism>
<comment type="caution">
    <text evidence="2">The sequence shown here is derived from an EMBL/GenBank/DDBJ whole genome shotgun (WGS) entry which is preliminary data.</text>
</comment>
<evidence type="ECO:0000256" key="1">
    <source>
        <dbReference type="SAM" id="MobiDB-lite"/>
    </source>
</evidence>
<name>A0A4C1SJM1_EUMVA</name>
<reference evidence="2 3" key="1">
    <citation type="journal article" date="2019" name="Commun. Biol.">
        <title>The bagworm genome reveals a unique fibroin gene that provides high tensile strength.</title>
        <authorList>
            <person name="Kono N."/>
            <person name="Nakamura H."/>
            <person name="Ohtoshi R."/>
            <person name="Tomita M."/>
            <person name="Numata K."/>
            <person name="Arakawa K."/>
        </authorList>
    </citation>
    <scope>NUCLEOTIDE SEQUENCE [LARGE SCALE GENOMIC DNA]</scope>
</reference>
<accession>A0A4C1SJM1</accession>
<gene>
    <name evidence="2" type="primary">Bag6</name>
    <name evidence="2" type="ORF">EVAR_73579_1</name>
</gene>
<evidence type="ECO:0000313" key="2">
    <source>
        <dbReference type="EMBL" id="GBP02373.1"/>
    </source>
</evidence>
<dbReference type="EMBL" id="BGZK01010405">
    <property type="protein sequence ID" value="GBP02373.1"/>
    <property type="molecule type" value="Genomic_DNA"/>
</dbReference>
<sequence length="78" mass="8587">MVDDKQLKEYDVDGKVVHVAERPPPSQRLPATDSSTSNSNPSNERRGRGRTVKMRNSPLFRALDGMVVGTMAFPMAAN</sequence>
<dbReference type="STRING" id="151549.A0A4C1SJM1"/>
<feature type="compositionally biased region" description="Basic and acidic residues" evidence="1">
    <location>
        <begin position="1"/>
        <end position="21"/>
    </location>
</feature>
<protein>
    <submittedName>
        <fullName evidence="2">Large proline-rich protein BAG6</fullName>
    </submittedName>
</protein>
<dbReference type="AlphaFoldDB" id="A0A4C1SJM1"/>
<evidence type="ECO:0000313" key="3">
    <source>
        <dbReference type="Proteomes" id="UP000299102"/>
    </source>
</evidence>
<dbReference type="OrthoDB" id="1885901at2759"/>
<feature type="region of interest" description="Disordered" evidence="1">
    <location>
        <begin position="1"/>
        <end position="54"/>
    </location>
</feature>
<proteinExistence type="predicted"/>
<feature type="non-terminal residue" evidence="2">
    <location>
        <position position="78"/>
    </location>
</feature>